<dbReference type="EMBL" id="KV878359">
    <property type="protein sequence ID" value="OJJ42429.1"/>
    <property type="molecule type" value="Genomic_DNA"/>
</dbReference>
<accession>A0A1L9S5J0</accession>
<dbReference type="Proteomes" id="UP000184188">
    <property type="component" value="Unassembled WGS sequence"/>
</dbReference>
<reference evidence="3" key="1">
    <citation type="journal article" date="2017" name="Genome Biol.">
        <title>Comparative genomics reveals high biological diversity and specific adaptations in the industrially and medically important fungal genus Aspergillus.</title>
        <authorList>
            <person name="de Vries R.P."/>
            <person name="Riley R."/>
            <person name="Wiebenga A."/>
            <person name="Aguilar-Osorio G."/>
            <person name="Amillis S."/>
            <person name="Uchima C.A."/>
            <person name="Anderluh G."/>
            <person name="Asadollahi M."/>
            <person name="Askin M."/>
            <person name="Barry K."/>
            <person name="Battaglia E."/>
            <person name="Bayram O."/>
            <person name="Benocci T."/>
            <person name="Braus-Stromeyer S.A."/>
            <person name="Caldana C."/>
            <person name="Canovas D."/>
            <person name="Cerqueira G.C."/>
            <person name="Chen F."/>
            <person name="Chen W."/>
            <person name="Choi C."/>
            <person name="Clum A."/>
            <person name="Dos Santos R.A."/>
            <person name="Damasio A.R."/>
            <person name="Diallinas G."/>
            <person name="Emri T."/>
            <person name="Fekete E."/>
            <person name="Flipphi M."/>
            <person name="Freyberg S."/>
            <person name="Gallo A."/>
            <person name="Gournas C."/>
            <person name="Habgood R."/>
            <person name="Hainaut M."/>
            <person name="Harispe M.L."/>
            <person name="Henrissat B."/>
            <person name="Hilden K.S."/>
            <person name="Hope R."/>
            <person name="Hossain A."/>
            <person name="Karabika E."/>
            <person name="Karaffa L."/>
            <person name="Karanyi Z."/>
            <person name="Krasevec N."/>
            <person name="Kuo A."/>
            <person name="Kusch H."/>
            <person name="LaButti K."/>
            <person name="Lagendijk E.L."/>
            <person name="Lapidus A."/>
            <person name="Levasseur A."/>
            <person name="Lindquist E."/>
            <person name="Lipzen A."/>
            <person name="Logrieco A.F."/>
            <person name="MacCabe A."/>
            <person name="Maekelae M.R."/>
            <person name="Malavazi I."/>
            <person name="Melin P."/>
            <person name="Meyer V."/>
            <person name="Mielnichuk N."/>
            <person name="Miskei M."/>
            <person name="Molnar A.P."/>
            <person name="Mule G."/>
            <person name="Ngan C.Y."/>
            <person name="Orejas M."/>
            <person name="Orosz E."/>
            <person name="Ouedraogo J.P."/>
            <person name="Overkamp K.M."/>
            <person name="Park H.-S."/>
            <person name="Perrone G."/>
            <person name="Piumi F."/>
            <person name="Punt P.J."/>
            <person name="Ram A.F."/>
            <person name="Ramon A."/>
            <person name="Rauscher S."/>
            <person name="Record E."/>
            <person name="Riano-Pachon D.M."/>
            <person name="Robert V."/>
            <person name="Roehrig J."/>
            <person name="Ruller R."/>
            <person name="Salamov A."/>
            <person name="Salih N.S."/>
            <person name="Samson R.A."/>
            <person name="Sandor E."/>
            <person name="Sanguinetti M."/>
            <person name="Schuetze T."/>
            <person name="Sepcic K."/>
            <person name="Shelest E."/>
            <person name="Sherlock G."/>
            <person name="Sophianopoulou V."/>
            <person name="Squina F.M."/>
            <person name="Sun H."/>
            <person name="Susca A."/>
            <person name="Todd R.B."/>
            <person name="Tsang A."/>
            <person name="Unkles S.E."/>
            <person name="van de Wiele N."/>
            <person name="van Rossen-Uffink D."/>
            <person name="Oliveira J.V."/>
            <person name="Vesth T.C."/>
            <person name="Visser J."/>
            <person name="Yu J.-H."/>
            <person name="Zhou M."/>
            <person name="Andersen M.R."/>
            <person name="Archer D.B."/>
            <person name="Baker S.E."/>
            <person name="Benoit I."/>
            <person name="Brakhage A.A."/>
            <person name="Braus G.H."/>
            <person name="Fischer R."/>
            <person name="Frisvad J.C."/>
            <person name="Goldman G.H."/>
            <person name="Houbraken J."/>
            <person name="Oakley B."/>
            <person name="Pocsi I."/>
            <person name="Scazzocchio C."/>
            <person name="Seiboth B."/>
            <person name="vanKuyk P.A."/>
            <person name="Wortman J."/>
            <person name="Dyer P.S."/>
            <person name="Grigoriev I.V."/>
        </authorList>
    </citation>
    <scope>NUCLEOTIDE SEQUENCE [LARGE SCALE GENOMIC DNA]</scope>
    <source>
        <strain evidence="3">CBS 506.65</strain>
    </source>
</reference>
<feature type="region of interest" description="Disordered" evidence="1">
    <location>
        <begin position="42"/>
        <end position="102"/>
    </location>
</feature>
<sequence length="102" mass="10734">MCWVRRKTPAFFPDCTGKATGECENNDPVEDHIQWCEAAVQRGTDCDPATPTTQTSSTRRKVNCPRHRENKKGNGGNQPGGGSGSSGEASGGVSAGSEVSVH</sequence>
<feature type="compositionally biased region" description="Gly residues" evidence="1">
    <location>
        <begin position="73"/>
        <end position="94"/>
    </location>
</feature>
<gene>
    <name evidence="2" type="ORF">ASPZODRAFT_137242</name>
</gene>
<dbReference type="VEuPathDB" id="FungiDB:ASPZODRAFT_137242"/>
<protein>
    <submittedName>
        <fullName evidence="2">Uncharacterized protein</fullName>
    </submittedName>
</protein>
<keyword evidence="3" id="KW-1185">Reference proteome</keyword>
<dbReference type="GeneID" id="34610719"/>
<evidence type="ECO:0000313" key="3">
    <source>
        <dbReference type="Proteomes" id="UP000184188"/>
    </source>
</evidence>
<evidence type="ECO:0000256" key="1">
    <source>
        <dbReference type="SAM" id="MobiDB-lite"/>
    </source>
</evidence>
<dbReference type="RefSeq" id="XP_022576939.1">
    <property type="nucleotide sequence ID" value="XM_022724254.1"/>
</dbReference>
<organism evidence="2 3">
    <name type="scientific">Penicilliopsis zonata CBS 506.65</name>
    <dbReference type="NCBI Taxonomy" id="1073090"/>
    <lineage>
        <taxon>Eukaryota</taxon>
        <taxon>Fungi</taxon>
        <taxon>Dikarya</taxon>
        <taxon>Ascomycota</taxon>
        <taxon>Pezizomycotina</taxon>
        <taxon>Eurotiomycetes</taxon>
        <taxon>Eurotiomycetidae</taxon>
        <taxon>Eurotiales</taxon>
        <taxon>Aspergillaceae</taxon>
        <taxon>Penicilliopsis</taxon>
    </lineage>
</organism>
<feature type="compositionally biased region" description="Basic residues" evidence="1">
    <location>
        <begin position="58"/>
        <end position="70"/>
    </location>
</feature>
<proteinExistence type="predicted"/>
<name>A0A1L9S5J0_9EURO</name>
<dbReference type="OrthoDB" id="5300101at2759"/>
<dbReference type="AlphaFoldDB" id="A0A1L9S5J0"/>
<evidence type="ECO:0000313" key="2">
    <source>
        <dbReference type="EMBL" id="OJJ42429.1"/>
    </source>
</evidence>